<comment type="caution">
    <text evidence="1">The sequence shown here is derived from an EMBL/GenBank/DDBJ whole genome shotgun (WGS) entry which is preliminary data.</text>
</comment>
<dbReference type="Gramene" id="OMO78507">
    <property type="protein sequence ID" value="OMO78507"/>
    <property type="gene ID" value="CCACVL1_14334"/>
</dbReference>
<reference evidence="1 2" key="1">
    <citation type="submission" date="2013-09" db="EMBL/GenBank/DDBJ databases">
        <title>Corchorus capsularis genome sequencing.</title>
        <authorList>
            <person name="Alam M."/>
            <person name="Haque M.S."/>
            <person name="Islam M.S."/>
            <person name="Emdad E.M."/>
            <person name="Islam M.M."/>
            <person name="Ahmed B."/>
            <person name="Halim A."/>
            <person name="Hossen Q.M.M."/>
            <person name="Hossain M.Z."/>
            <person name="Ahmed R."/>
            <person name="Khan M.M."/>
            <person name="Islam R."/>
            <person name="Rashid M.M."/>
            <person name="Khan S.A."/>
            <person name="Rahman M.S."/>
            <person name="Alam M."/>
        </authorList>
    </citation>
    <scope>NUCLEOTIDE SEQUENCE [LARGE SCALE GENOMIC DNA]</scope>
    <source>
        <strain evidence="2">cv. CVL-1</strain>
        <tissue evidence="1">Whole seedling</tissue>
    </source>
</reference>
<organism evidence="1 2">
    <name type="scientific">Corchorus capsularis</name>
    <name type="common">Jute</name>
    <dbReference type="NCBI Taxonomy" id="210143"/>
    <lineage>
        <taxon>Eukaryota</taxon>
        <taxon>Viridiplantae</taxon>
        <taxon>Streptophyta</taxon>
        <taxon>Embryophyta</taxon>
        <taxon>Tracheophyta</taxon>
        <taxon>Spermatophyta</taxon>
        <taxon>Magnoliopsida</taxon>
        <taxon>eudicotyledons</taxon>
        <taxon>Gunneridae</taxon>
        <taxon>Pentapetalae</taxon>
        <taxon>rosids</taxon>
        <taxon>malvids</taxon>
        <taxon>Malvales</taxon>
        <taxon>Malvaceae</taxon>
        <taxon>Grewioideae</taxon>
        <taxon>Apeibeae</taxon>
        <taxon>Corchorus</taxon>
    </lineage>
</organism>
<dbReference type="EMBL" id="AWWV01010553">
    <property type="protein sequence ID" value="OMO78507.1"/>
    <property type="molecule type" value="Genomic_DNA"/>
</dbReference>
<accession>A0A1R3I7D3</accession>
<dbReference type="Proteomes" id="UP000188268">
    <property type="component" value="Unassembled WGS sequence"/>
</dbReference>
<evidence type="ECO:0000313" key="1">
    <source>
        <dbReference type="EMBL" id="OMO78507.1"/>
    </source>
</evidence>
<gene>
    <name evidence="1" type="ORF">CCACVL1_14334</name>
</gene>
<proteinExistence type="predicted"/>
<evidence type="ECO:0000313" key="2">
    <source>
        <dbReference type="Proteomes" id="UP000188268"/>
    </source>
</evidence>
<protein>
    <submittedName>
        <fullName evidence="1">Uncharacterized protein</fullName>
    </submittedName>
</protein>
<sequence>MALDRQLSVCVKRLSVKLVKTPIGFKTHIATIKK</sequence>
<dbReference type="AlphaFoldDB" id="A0A1R3I7D3"/>
<name>A0A1R3I7D3_COCAP</name>
<keyword evidence="2" id="KW-1185">Reference proteome</keyword>